<accession>A0A318RM08</accession>
<gene>
    <name evidence="2" type="ORF">DFR67_11094</name>
</gene>
<dbReference type="AlphaFoldDB" id="A0A318RM08"/>
<dbReference type="EMBL" id="QJSP01000010">
    <property type="protein sequence ID" value="PYE15433.1"/>
    <property type="molecule type" value="Genomic_DNA"/>
</dbReference>
<keyword evidence="3" id="KW-1185">Reference proteome</keyword>
<keyword evidence="1" id="KW-0812">Transmembrane</keyword>
<organism evidence="2 3">
    <name type="scientific">Williamsia limnetica</name>
    <dbReference type="NCBI Taxonomy" id="882452"/>
    <lineage>
        <taxon>Bacteria</taxon>
        <taxon>Bacillati</taxon>
        <taxon>Actinomycetota</taxon>
        <taxon>Actinomycetes</taxon>
        <taxon>Mycobacteriales</taxon>
        <taxon>Nocardiaceae</taxon>
        <taxon>Williamsia</taxon>
    </lineage>
</organism>
<comment type="caution">
    <text evidence="2">The sequence shown here is derived from an EMBL/GenBank/DDBJ whole genome shotgun (WGS) entry which is preliminary data.</text>
</comment>
<proteinExistence type="predicted"/>
<sequence>MNEEEPAARPWWEWPAQWFRDDSFWRDVAARSLATLVAGGLAYLFALGSGYISRPETAELIRGLLIALIPLVIVYVAYLAFRHVLGKLAPRPRVVVAVALVPVLGLVAWLLSDAVISIVAGL</sequence>
<feature type="transmembrane region" description="Helical" evidence="1">
    <location>
        <begin position="93"/>
        <end position="120"/>
    </location>
</feature>
<protein>
    <submittedName>
        <fullName evidence="2">Uncharacterized protein</fullName>
    </submittedName>
</protein>
<evidence type="ECO:0000313" key="2">
    <source>
        <dbReference type="EMBL" id="PYE15433.1"/>
    </source>
</evidence>
<evidence type="ECO:0000313" key="3">
    <source>
        <dbReference type="Proteomes" id="UP000247591"/>
    </source>
</evidence>
<dbReference type="RefSeq" id="WP_110470777.1">
    <property type="nucleotide sequence ID" value="NZ_QJSP01000010.1"/>
</dbReference>
<keyword evidence="1" id="KW-0472">Membrane</keyword>
<name>A0A318RM08_WILLI</name>
<dbReference type="Proteomes" id="UP000247591">
    <property type="component" value="Unassembled WGS sequence"/>
</dbReference>
<feature type="transmembrane region" description="Helical" evidence="1">
    <location>
        <begin position="28"/>
        <end position="48"/>
    </location>
</feature>
<evidence type="ECO:0000256" key="1">
    <source>
        <dbReference type="SAM" id="Phobius"/>
    </source>
</evidence>
<keyword evidence="1" id="KW-1133">Transmembrane helix</keyword>
<dbReference type="OrthoDB" id="5196356at2"/>
<feature type="transmembrane region" description="Helical" evidence="1">
    <location>
        <begin position="60"/>
        <end position="81"/>
    </location>
</feature>
<reference evidence="2 3" key="1">
    <citation type="submission" date="2018-06" db="EMBL/GenBank/DDBJ databases">
        <title>Genomic Encyclopedia of Type Strains, Phase IV (KMG-IV): sequencing the most valuable type-strain genomes for metagenomic binning, comparative biology and taxonomic classification.</title>
        <authorList>
            <person name="Goeker M."/>
        </authorList>
    </citation>
    <scope>NUCLEOTIDE SEQUENCE [LARGE SCALE GENOMIC DNA]</scope>
    <source>
        <strain evidence="2 3">DSM 45521</strain>
    </source>
</reference>